<gene>
    <name evidence="1" type="ORF">CAOG_005843</name>
</gene>
<name>A0A0D2X439_CAPO3</name>
<accession>A0A0D2X439</accession>
<dbReference type="PhylomeDB" id="A0A0D2X439"/>
<evidence type="ECO:0000313" key="1">
    <source>
        <dbReference type="EMBL" id="KJE95389.1"/>
    </source>
</evidence>
<evidence type="ECO:0000313" key="2">
    <source>
        <dbReference type="Proteomes" id="UP000008743"/>
    </source>
</evidence>
<dbReference type="Proteomes" id="UP000008743">
    <property type="component" value="Unassembled WGS sequence"/>
</dbReference>
<dbReference type="EMBL" id="KE346369">
    <property type="protein sequence ID" value="KJE95389.1"/>
    <property type="molecule type" value="Genomic_DNA"/>
</dbReference>
<protein>
    <submittedName>
        <fullName evidence="1">Uncharacterized protein</fullName>
    </submittedName>
</protein>
<keyword evidence="2" id="KW-1185">Reference proteome</keyword>
<reference evidence="2" key="1">
    <citation type="submission" date="2011-02" db="EMBL/GenBank/DDBJ databases">
        <title>The Genome Sequence of Capsaspora owczarzaki ATCC 30864.</title>
        <authorList>
            <person name="Russ C."/>
            <person name="Cuomo C."/>
            <person name="Burger G."/>
            <person name="Gray M.W."/>
            <person name="Holland P.W.H."/>
            <person name="King N."/>
            <person name="Lang F.B.F."/>
            <person name="Roger A.J."/>
            <person name="Ruiz-Trillo I."/>
            <person name="Young S.K."/>
            <person name="Zeng Q."/>
            <person name="Gargeya S."/>
            <person name="Alvarado L."/>
            <person name="Berlin A."/>
            <person name="Chapman S.B."/>
            <person name="Chen Z."/>
            <person name="Freedman E."/>
            <person name="Gellesch M."/>
            <person name="Goldberg J."/>
            <person name="Griggs A."/>
            <person name="Gujja S."/>
            <person name="Heilman E."/>
            <person name="Heiman D."/>
            <person name="Howarth C."/>
            <person name="Mehta T."/>
            <person name="Neiman D."/>
            <person name="Pearson M."/>
            <person name="Roberts A."/>
            <person name="Saif S."/>
            <person name="Shea T."/>
            <person name="Shenoy N."/>
            <person name="Sisk P."/>
            <person name="Stolte C."/>
            <person name="Sykes S."/>
            <person name="White J."/>
            <person name="Yandava C."/>
            <person name="Haas B."/>
            <person name="Nusbaum C."/>
            <person name="Birren B."/>
        </authorList>
    </citation>
    <scope>NUCLEOTIDE SEQUENCE</scope>
    <source>
        <strain evidence="2">ATCC 30864</strain>
    </source>
</reference>
<proteinExistence type="predicted"/>
<organism evidence="1 2">
    <name type="scientific">Capsaspora owczarzaki (strain ATCC 30864)</name>
    <dbReference type="NCBI Taxonomy" id="595528"/>
    <lineage>
        <taxon>Eukaryota</taxon>
        <taxon>Filasterea</taxon>
        <taxon>Capsaspora</taxon>
    </lineage>
</organism>
<dbReference type="InParanoid" id="A0A0D2X439"/>
<sequence>MEDPVQKFLKEVFPHFDSSYLRITQHCVALPSPDQELVYLAELTLSEASFAISCLSGNAWRVETGLDTVDLLVDSQVLSDVSRALYRCRDLASLLPNLDESPTDDGNAAESQFGALALKVALGQKSQRRRSEFDWLARPRTHPPPYRTPEQRFVFDLEFNVPMAQAACMVFEASERPFAHLLHMNADERNARPMPLLSLWLRLRRIGSNLELPILLSPSSFLRILVVPTSKHAQLAQATLEHYAPLGVQVFDATVNLEQPDSVDAAKYLLLCHPTRPRCIFADATLLRDPATAALVNAKRTLITPAPTVVALCTVASAPEALQGPRVHEVVLYDAQSSMPESTVMSCMSDSKTSLCRQFPGCVEPIPDHPLDVCFPQLVRDWLQDTQRRPPRWDLVRMGAVVKTELISNLVQLIQRNVGLSPVLIDLRKLQPGCGASAALRATGFQLCSVRDVYCIKALPHDQLESFWQVFQRTVSRPTLLLLDQDMVYASDFVKAAPSILRHPVAIVRVLPETYLSKVAPGPVVSVHPNRHIVTLSSVLSLPDTKAVCTGLATALKQQSGHASPDLQKWAGRAYDALTRMAKSELAPDDRHLYVIALSACRGEYVPAEEFVSDRYDALVAIEPAMEGHLFRLARLLALLSALCGDLDAVWMAPNEWEALMDDQSPDAAAFCGLVRYDGHLHFLHPFIARLFLSQIDYGGRTEHWREGQPVPRHFLYNEWHASLSVLCQHLVTRRAPTGQPSSIVERLLSRREDDALFFPPLVQNIVNFSSHEPIAQRSELLDDVLGEFTPEHKLQYPRFSIDEPFRLLIRSRANRFWGKTLPNYLRLAVEDARQAWKLLAPTEHDNLSRNNLVTALYALLSHLGPEPQTQVELLLEEFVGHCRHLCVSRVPLQLQRYFYKLRERGFSLPDHMTGVNYEKARSRWDPNSWFRP</sequence>
<dbReference type="AlphaFoldDB" id="A0A0D2X439"/>